<dbReference type="Pfam" id="PF07690">
    <property type="entry name" value="MFS_1"/>
    <property type="match status" value="1"/>
</dbReference>
<dbReference type="EMBL" id="KZ819602">
    <property type="protein sequence ID" value="PWN36539.1"/>
    <property type="molecule type" value="Genomic_DNA"/>
</dbReference>
<feature type="transmembrane region" description="Helical" evidence="6">
    <location>
        <begin position="260"/>
        <end position="280"/>
    </location>
</feature>
<feature type="region of interest" description="Disordered" evidence="5">
    <location>
        <begin position="531"/>
        <end position="600"/>
    </location>
</feature>
<feature type="compositionally biased region" description="Polar residues" evidence="5">
    <location>
        <begin position="552"/>
        <end position="573"/>
    </location>
</feature>
<evidence type="ECO:0000256" key="3">
    <source>
        <dbReference type="ARBA" id="ARBA00022989"/>
    </source>
</evidence>
<name>A0A316VFZ7_9BASI</name>
<proteinExistence type="predicted"/>
<feature type="transmembrane region" description="Helical" evidence="6">
    <location>
        <begin position="67"/>
        <end position="87"/>
    </location>
</feature>
<dbReference type="InterPro" id="IPR001958">
    <property type="entry name" value="Tet-R_TetA/multi-R_MdtG-like"/>
</dbReference>
<feature type="transmembrane region" description="Helical" evidence="6">
    <location>
        <begin position="346"/>
        <end position="368"/>
    </location>
</feature>
<keyword evidence="2 6" id="KW-0812">Transmembrane</keyword>
<dbReference type="Proteomes" id="UP000245771">
    <property type="component" value="Unassembled WGS sequence"/>
</dbReference>
<dbReference type="GO" id="GO:0022857">
    <property type="term" value="F:transmembrane transporter activity"/>
    <property type="evidence" value="ECO:0007669"/>
    <property type="project" value="InterPro"/>
</dbReference>
<feature type="transmembrane region" description="Helical" evidence="6">
    <location>
        <begin position="432"/>
        <end position="459"/>
    </location>
</feature>
<keyword evidence="4 6" id="KW-0472">Membrane</keyword>
<evidence type="ECO:0000256" key="4">
    <source>
        <dbReference type="ARBA" id="ARBA00023136"/>
    </source>
</evidence>
<feature type="transmembrane region" description="Helical" evidence="6">
    <location>
        <begin position="375"/>
        <end position="393"/>
    </location>
</feature>
<feature type="compositionally biased region" description="Polar residues" evidence="5">
    <location>
        <begin position="531"/>
        <end position="541"/>
    </location>
</feature>
<dbReference type="Gene3D" id="1.20.1720.10">
    <property type="entry name" value="Multidrug resistance protein D"/>
    <property type="match status" value="1"/>
</dbReference>
<feature type="transmembrane region" description="Helical" evidence="6">
    <location>
        <begin position="497"/>
        <end position="516"/>
    </location>
</feature>
<accession>A0A316VFZ7</accession>
<reference evidence="8 9" key="1">
    <citation type="journal article" date="2018" name="Mol. Biol. Evol.">
        <title>Broad Genomic Sampling Reveals a Smut Pathogenic Ancestry of the Fungal Clade Ustilaginomycotina.</title>
        <authorList>
            <person name="Kijpornyongpan T."/>
            <person name="Mondo S.J."/>
            <person name="Barry K."/>
            <person name="Sandor L."/>
            <person name="Lee J."/>
            <person name="Lipzen A."/>
            <person name="Pangilinan J."/>
            <person name="LaButti K."/>
            <person name="Hainaut M."/>
            <person name="Henrissat B."/>
            <person name="Grigoriev I.V."/>
            <person name="Spatafora J.W."/>
            <person name="Aime M.C."/>
        </authorList>
    </citation>
    <scope>NUCLEOTIDE SEQUENCE [LARGE SCALE GENOMIC DNA]</scope>
    <source>
        <strain evidence="8 9">MCA 3882</strain>
    </source>
</reference>
<organism evidence="8 9">
    <name type="scientific">Meira miltonrushii</name>
    <dbReference type="NCBI Taxonomy" id="1280837"/>
    <lineage>
        <taxon>Eukaryota</taxon>
        <taxon>Fungi</taxon>
        <taxon>Dikarya</taxon>
        <taxon>Basidiomycota</taxon>
        <taxon>Ustilaginomycotina</taxon>
        <taxon>Exobasidiomycetes</taxon>
        <taxon>Exobasidiales</taxon>
        <taxon>Brachybasidiaceae</taxon>
        <taxon>Meira</taxon>
    </lineage>
</organism>
<feature type="transmembrane region" description="Helical" evidence="6">
    <location>
        <begin position="399"/>
        <end position="420"/>
    </location>
</feature>
<protein>
    <submittedName>
        <fullName evidence="8">MFS general substrate transporter</fullName>
    </submittedName>
</protein>
<feature type="transmembrane region" description="Helical" evidence="6">
    <location>
        <begin position="157"/>
        <end position="180"/>
    </location>
</feature>
<feature type="domain" description="Major facilitator superfamily (MFS) profile" evidence="7">
    <location>
        <begin position="33"/>
        <end position="521"/>
    </location>
</feature>
<dbReference type="GeneID" id="37023063"/>
<evidence type="ECO:0000259" key="7">
    <source>
        <dbReference type="PROSITE" id="PS50850"/>
    </source>
</evidence>
<dbReference type="AlphaFoldDB" id="A0A316VFZ7"/>
<dbReference type="GO" id="GO:0005886">
    <property type="term" value="C:plasma membrane"/>
    <property type="evidence" value="ECO:0007669"/>
    <property type="project" value="TreeGrafter"/>
</dbReference>
<dbReference type="InterPro" id="IPR020846">
    <property type="entry name" value="MFS_dom"/>
</dbReference>
<dbReference type="Gene3D" id="1.20.1250.20">
    <property type="entry name" value="MFS general substrate transporter like domains"/>
    <property type="match status" value="1"/>
</dbReference>
<evidence type="ECO:0000256" key="2">
    <source>
        <dbReference type="ARBA" id="ARBA00022692"/>
    </source>
</evidence>
<feature type="transmembrane region" description="Helical" evidence="6">
    <location>
        <begin position="310"/>
        <end position="334"/>
    </location>
</feature>
<feature type="transmembrane region" description="Helical" evidence="6">
    <location>
        <begin position="186"/>
        <end position="208"/>
    </location>
</feature>
<dbReference type="InterPro" id="IPR036259">
    <property type="entry name" value="MFS_trans_sf"/>
</dbReference>
<evidence type="ECO:0000313" key="9">
    <source>
        <dbReference type="Proteomes" id="UP000245771"/>
    </source>
</evidence>
<feature type="transmembrane region" description="Helical" evidence="6">
    <location>
        <begin position="99"/>
        <end position="121"/>
    </location>
</feature>
<keyword evidence="9" id="KW-1185">Reference proteome</keyword>
<comment type="subcellular location">
    <subcellularLocation>
        <location evidence="1">Membrane</location>
        <topology evidence="1">Multi-pass membrane protein</topology>
    </subcellularLocation>
</comment>
<evidence type="ECO:0000256" key="6">
    <source>
        <dbReference type="SAM" id="Phobius"/>
    </source>
</evidence>
<evidence type="ECO:0000256" key="5">
    <source>
        <dbReference type="SAM" id="MobiDB-lite"/>
    </source>
</evidence>
<dbReference type="PROSITE" id="PS50850">
    <property type="entry name" value="MFS"/>
    <property type="match status" value="1"/>
</dbReference>
<dbReference type="InParanoid" id="A0A316VFZ7"/>
<dbReference type="OrthoDB" id="3437016at2759"/>
<feature type="transmembrane region" description="Helical" evidence="6">
    <location>
        <begin position="30"/>
        <end position="55"/>
    </location>
</feature>
<dbReference type="RefSeq" id="XP_025356841.1">
    <property type="nucleotide sequence ID" value="XM_025501282.1"/>
</dbReference>
<dbReference type="STRING" id="1280837.A0A316VFZ7"/>
<dbReference type="InterPro" id="IPR011701">
    <property type="entry name" value="MFS"/>
</dbReference>
<evidence type="ECO:0000313" key="8">
    <source>
        <dbReference type="EMBL" id="PWN36539.1"/>
    </source>
</evidence>
<evidence type="ECO:0000256" key="1">
    <source>
        <dbReference type="ARBA" id="ARBA00004141"/>
    </source>
</evidence>
<dbReference type="PRINTS" id="PR01035">
    <property type="entry name" value="TCRTETA"/>
</dbReference>
<dbReference type="PANTHER" id="PTHR23501">
    <property type="entry name" value="MAJOR FACILITATOR SUPERFAMILY"/>
    <property type="match status" value="1"/>
</dbReference>
<dbReference type="SUPFAM" id="SSF103473">
    <property type="entry name" value="MFS general substrate transporter"/>
    <property type="match status" value="1"/>
</dbReference>
<keyword evidence="3 6" id="KW-1133">Transmembrane helix</keyword>
<dbReference type="PANTHER" id="PTHR23501:SF102">
    <property type="entry name" value="DRUG TRANSPORTER, PUTATIVE (AFU_ORTHOLOGUE AFUA_3G08530)-RELATED"/>
    <property type="match status" value="1"/>
</dbReference>
<feature type="transmembrane region" description="Helical" evidence="6">
    <location>
        <begin position="229"/>
        <end position="248"/>
    </location>
</feature>
<sequence length="600" mass="64469">MREAVYQVGVFLDQHAKGVAKASRSKDRHFWLAFMGIAITGFLSATDMTIIAPILPTIAGDMPPSDISPTWITSAFLLAMMTFQPLWGGLSDAFGRQGTLLASIVIFLAGSIPCTVARSMLTMVAGRGLQGVGGGGMLAIGEVMLSDMTTLAERGYFLGLLSMAFAVAAIAAPLVGGVFATHGGYLGWRWSFLINFPIGVVALAFVLSSNKFKPPPKLTMREKWAHCDATSALILFASTLSLLIGLTRGGEEYAWNDGRVVAPLVCGIIGLIGFFALQWLPFKFLRSWFLAPRPVLDPAMFFGKGLRTSSISFILTFLHGILLYGAIQTLILYFETRDATPLRAAINVLPANVPSTPAAFIAGVLMAITGRYKSLIIGSQILMLVGLGMFVYLDSFSPTYQWVIFQLIASLGIGAMYTLALPPIQASLPPAYLARATATFAFVRSFGAIWGVSITLVAFSAQANKELDKVSGASAIGKTTSIGSTEIRNAFDQSLRVAFSVLVPFAAIGLFLAIFIKHIPLPNFNTSEYGLQEQEQGTEKNSSPHKKAEEGTLQTGFERSHTAGTSELDSAFSSPKVGGRLSTNQEPTSIPLRRSDSFWH</sequence>
<gene>
    <name evidence="8" type="ORF">FA14DRAFT_183081</name>
</gene>